<evidence type="ECO:0000256" key="2">
    <source>
        <dbReference type="ARBA" id="ARBA00004236"/>
    </source>
</evidence>
<keyword evidence="3" id="KW-1003">Cell membrane</keyword>
<dbReference type="PANTHER" id="PTHR37461:SF1">
    <property type="entry name" value="ANTI-SIGMA-K FACTOR RSKA"/>
    <property type="match status" value="1"/>
</dbReference>
<protein>
    <recommendedName>
        <fullName evidence="10">Regulator of SigK</fullName>
    </recommendedName>
    <alternativeName>
        <fullName evidence="9">Sigma-K anti-sigma factor RskA</fullName>
    </alternativeName>
</protein>
<evidence type="ECO:0000256" key="7">
    <source>
        <dbReference type="ARBA" id="ARBA00023136"/>
    </source>
</evidence>
<name>A0A4U6QCK7_9ACTN</name>
<dbReference type="InterPro" id="IPR027383">
    <property type="entry name" value="Znf_put"/>
</dbReference>
<dbReference type="OrthoDB" id="153510at2"/>
<dbReference type="GO" id="GO:0016989">
    <property type="term" value="F:sigma factor antagonist activity"/>
    <property type="evidence" value="ECO:0007669"/>
    <property type="project" value="TreeGrafter"/>
</dbReference>
<evidence type="ECO:0000256" key="1">
    <source>
        <dbReference type="ARBA" id="ARBA00004167"/>
    </source>
</evidence>
<feature type="domain" description="Anti-sigma K factor RskA C-terminal" evidence="11">
    <location>
        <begin position="120"/>
        <end position="253"/>
    </location>
</feature>
<evidence type="ECO:0000256" key="5">
    <source>
        <dbReference type="ARBA" id="ARBA00022989"/>
    </source>
</evidence>
<dbReference type="InterPro" id="IPR051474">
    <property type="entry name" value="Anti-sigma-K/W_factor"/>
</dbReference>
<dbReference type="InterPro" id="IPR041916">
    <property type="entry name" value="Anti_sigma_zinc_sf"/>
</dbReference>
<keyword evidence="7" id="KW-0472">Membrane</keyword>
<dbReference type="GO" id="GO:0006417">
    <property type="term" value="P:regulation of translation"/>
    <property type="evidence" value="ECO:0007669"/>
    <property type="project" value="TreeGrafter"/>
</dbReference>
<keyword evidence="4" id="KW-0812">Transmembrane</keyword>
<keyword evidence="6" id="KW-0805">Transcription regulation</keyword>
<organism evidence="13 14">
    <name type="scientific">Nakamurella flava</name>
    <dbReference type="NCBI Taxonomy" id="2576308"/>
    <lineage>
        <taxon>Bacteria</taxon>
        <taxon>Bacillati</taxon>
        <taxon>Actinomycetota</taxon>
        <taxon>Actinomycetes</taxon>
        <taxon>Nakamurellales</taxon>
        <taxon>Nakamurellaceae</taxon>
        <taxon>Nakamurella</taxon>
    </lineage>
</organism>
<evidence type="ECO:0000313" key="13">
    <source>
        <dbReference type="EMBL" id="TKV57793.1"/>
    </source>
</evidence>
<evidence type="ECO:0000256" key="3">
    <source>
        <dbReference type="ARBA" id="ARBA00022475"/>
    </source>
</evidence>
<keyword evidence="14" id="KW-1185">Reference proteome</keyword>
<dbReference type="RefSeq" id="WP_137450877.1">
    <property type="nucleotide sequence ID" value="NZ_SZZH01000004.1"/>
</dbReference>
<feature type="domain" description="Putative zinc-finger" evidence="12">
    <location>
        <begin position="26"/>
        <end position="48"/>
    </location>
</feature>
<dbReference type="Proteomes" id="UP000306985">
    <property type="component" value="Unassembled WGS sequence"/>
</dbReference>
<dbReference type="PANTHER" id="PTHR37461">
    <property type="entry name" value="ANTI-SIGMA-K FACTOR RSKA"/>
    <property type="match status" value="1"/>
</dbReference>
<evidence type="ECO:0000256" key="4">
    <source>
        <dbReference type="ARBA" id="ARBA00022692"/>
    </source>
</evidence>
<evidence type="ECO:0000256" key="6">
    <source>
        <dbReference type="ARBA" id="ARBA00023015"/>
    </source>
</evidence>
<dbReference type="AlphaFoldDB" id="A0A4U6QCK7"/>
<sequence>MTHFADPGRTGTDGTDPHLDTGAMALHALSDEEAERFLDHLDGCSSCALELQGFRETVALLGSTFAQAPPASLRTSVLAAARRTPQLPPVVADQARHRAPAGPARAKAARAWYQRPAAWLTAAAAAAVLAVGTFGVVRSVTPTPDTQVALADCVSAAPDTRVLNPGAAADGVVRFAPSCGAAVVDVSGLPALPSGRTYQLWVLAGDQARSVTLLDTAATGQSQEWTATTRAGDTAIGITAEPTGGSPQPTSAPLWAVTLT</sequence>
<evidence type="ECO:0000256" key="10">
    <source>
        <dbReference type="ARBA" id="ARBA00030803"/>
    </source>
</evidence>
<gene>
    <name evidence="13" type="ORF">FDO65_16800</name>
</gene>
<comment type="caution">
    <text evidence="13">The sequence shown here is derived from an EMBL/GenBank/DDBJ whole genome shotgun (WGS) entry which is preliminary data.</text>
</comment>
<evidence type="ECO:0000256" key="9">
    <source>
        <dbReference type="ARBA" id="ARBA00029829"/>
    </source>
</evidence>
<evidence type="ECO:0000256" key="8">
    <source>
        <dbReference type="ARBA" id="ARBA00023163"/>
    </source>
</evidence>
<accession>A0A4U6QCK7</accession>
<proteinExistence type="predicted"/>
<evidence type="ECO:0000259" key="11">
    <source>
        <dbReference type="Pfam" id="PF10099"/>
    </source>
</evidence>
<dbReference type="EMBL" id="SZZH01000004">
    <property type="protein sequence ID" value="TKV57793.1"/>
    <property type="molecule type" value="Genomic_DNA"/>
</dbReference>
<keyword evidence="5" id="KW-1133">Transmembrane helix</keyword>
<dbReference type="InterPro" id="IPR018764">
    <property type="entry name" value="RskA_C"/>
</dbReference>
<reference evidence="13 14" key="1">
    <citation type="submission" date="2019-05" db="EMBL/GenBank/DDBJ databases">
        <title>Nakamurella sp. N5BH11, whole genome shotgun sequence.</title>
        <authorList>
            <person name="Tuo L."/>
        </authorList>
    </citation>
    <scope>NUCLEOTIDE SEQUENCE [LARGE SCALE GENOMIC DNA]</scope>
    <source>
        <strain evidence="13 14">N5BH11</strain>
    </source>
</reference>
<dbReference type="GO" id="GO:0005886">
    <property type="term" value="C:plasma membrane"/>
    <property type="evidence" value="ECO:0007669"/>
    <property type="project" value="UniProtKB-SubCell"/>
</dbReference>
<evidence type="ECO:0000313" key="14">
    <source>
        <dbReference type="Proteomes" id="UP000306985"/>
    </source>
</evidence>
<dbReference type="Gene3D" id="1.10.10.1320">
    <property type="entry name" value="Anti-sigma factor, zinc-finger domain"/>
    <property type="match status" value="1"/>
</dbReference>
<evidence type="ECO:0000259" key="12">
    <source>
        <dbReference type="Pfam" id="PF13490"/>
    </source>
</evidence>
<dbReference type="Pfam" id="PF13490">
    <property type="entry name" value="zf-HC2"/>
    <property type="match status" value="1"/>
</dbReference>
<keyword evidence="8" id="KW-0804">Transcription</keyword>
<comment type="subcellular location">
    <subcellularLocation>
        <location evidence="2">Cell membrane</location>
    </subcellularLocation>
    <subcellularLocation>
        <location evidence="1">Membrane</location>
        <topology evidence="1">Single-pass membrane protein</topology>
    </subcellularLocation>
</comment>
<dbReference type="Pfam" id="PF10099">
    <property type="entry name" value="RskA_C"/>
    <property type="match status" value="1"/>
</dbReference>